<keyword evidence="8" id="KW-1185">Reference proteome</keyword>
<feature type="compositionally biased region" description="Low complexity" evidence="5">
    <location>
        <begin position="288"/>
        <end position="301"/>
    </location>
</feature>
<dbReference type="InterPro" id="IPR053238">
    <property type="entry name" value="RING-H2_zinc_finger"/>
</dbReference>
<protein>
    <recommendedName>
        <fullName evidence="6">RING-type domain-containing protein</fullName>
    </recommendedName>
</protein>
<feature type="region of interest" description="Disordered" evidence="5">
    <location>
        <begin position="128"/>
        <end position="377"/>
    </location>
</feature>
<feature type="region of interest" description="Disordered" evidence="5">
    <location>
        <begin position="707"/>
        <end position="760"/>
    </location>
</feature>
<dbReference type="SMART" id="SM00184">
    <property type="entry name" value="RING"/>
    <property type="match status" value="1"/>
</dbReference>
<proteinExistence type="predicted"/>
<dbReference type="PANTHER" id="PTHR14155:SF627">
    <property type="entry name" value="OS06G0192800 PROTEIN"/>
    <property type="match status" value="1"/>
</dbReference>
<feature type="compositionally biased region" description="Low complexity" evidence="5">
    <location>
        <begin position="215"/>
        <end position="229"/>
    </location>
</feature>
<feature type="region of interest" description="Disordered" evidence="5">
    <location>
        <begin position="391"/>
        <end position="694"/>
    </location>
</feature>
<dbReference type="SMART" id="SM01197">
    <property type="entry name" value="FANCL_C"/>
    <property type="match status" value="1"/>
</dbReference>
<feature type="compositionally biased region" description="Low complexity" evidence="5">
    <location>
        <begin position="670"/>
        <end position="685"/>
    </location>
</feature>
<keyword evidence="3" id="KW-0862">Zinc</keyword>
<dbReference type="GeneID" id="72000005"/>
<evidence type="ECO:0000256" key="3">
    <source>
        <dbReference type="ARBA" id="ARBA00022833"/>
    </source>
</evidence>
<feature type="region of interest" description="Disordered" evidence="5">
    <location>
        <begin position="26"/>
        <end position="108"/>
    </location>
</feature>
<feature type="compositionally biased region" description="Low complexity" evidence="5">
    <location>
        <begin position="714"/>
        <end position="726"/>
    </location>
</feature>
<feature type="compositionally biased region" description="Low complexity" evidence="5">
    <location>
        <begin position="742"/>
        <end position="753"/>
    </location>
</feature>
<feature type="compositionally biased region" description="Basic and acidic residues" evidence="5">
    <location>
        <begin position="419"/>
        <end position="447"/>
    </location>
</feature>
<evidence type="ECO:0000256" key="1">
    <source>
        <dbReference type="ARBA" id="ARBA00022723"/>
    </source>
</evidence>
<accession>A0ABQ8KIT5</accession>
<dbReference type="Proteomes" id="UP000814176">
    <property type="component" value="Unassembled WGS sequence"/>
</dbReference>
<dbReference type="Gene3D" id="3.30.40.10">
    <property type="entry name" value="Zinc/RING finger domain, C3HC4 (zinc finger)"/>
    <property type="match status" value="1"/>
</dbReference>
<name>A0ABQ8KIT5_9APHY</name>
<feature type="compositionally biased region" description="Basic and acidic residues" evidence="5">
    <location>
        <begin position="264"/>
        <end position="273"/>
    </location>
</feature>
<dbReference type="PROSITE" id="PS50089">
    <property type="entry name" value="ZF_RING_2"/>
    <property type="match status" value="1"/>
</dbReference>
<feature type="domain" description="RING-type" evidence="6">
    <location>
        <begin position="875"/>
        <end position="917"/>
    </location>
</feature>
<feature type="compositionally biased region" description="Polar residues" evidence="5">
    <location>
        <begin position="507"/>
        <end position="519"/>
    </location>
</feature>
<feature type="compositionally biased region" description="Acidic residues" evidence="5">
    <location>
        <begin position="317"/>
        <end position="328"/>
    </location>
</feature>
<gene>
    <name evidence="7" type="ORF">C8Q71DRAFT_547453</name>
</gene>
<comment type="caution">
    <text evidence="7">The sequence shown here is derived from an EMBL/GenBank/DDBJ whole genome shotgun (WGS) entry which is preliminary data.</text>
</comment>
<evidence type="ECO:0000256" key="5">
    <source>
        <dbReference type="SAM" id="MobiDB-lite"/>
    </source>
</evidence>
<feature type="compositionally biased region" description="Polar residues" evidence="5">
    <location>
        <begin position="650"/>
        <end position="660"/>
    </location>
</feature>
<feature type="compositionally biased region" description="Basic and acidic residues" evidence="5">
    <location>
        <begin position="475"/>
        <end position="489"/>
    </location>
</feature>
<evidence type="ECO:0000259" key="6">
    <source>
        <dbReference type="PROSITE" id="PS50089"/>
    </source>
</evidence>
<feature type="compositionally biased region" description="Pro residues" evidence="5">
    <location>
        <begin position="523"/>
        <end position="535"/>
    </location>
</feature>
<dbReference type="CDD" id="cd16469">
    <property type="entry name" value="RING-H2_RNF24-like"/>
    <property type="match status" value="1"/>
</dbReference>
<evidence type="ECO:0000256" key="4">
    <source>
        <dbReference type="PROSITE-ProRule" id="PRU00175"/>
    </source>
</evidence>
<feature type="compositionally biased region" description="Low complexity" evidence="5">
    <location>
        <begin position="615"/>
        <end position="633"/>
    </location>
</feature>
<evidence type="ECO:0000313" key="7">
    <source>
        <dbReference type="EMBL" id="KAH9837532.1"/>
    </source>
</evidence>
<dbReference type="PANTHER" id="PTHR14155">
    <property type="entry name" value="RING FINGER DOMAIN-CONTAINING"/>
    <property type="match status" value="1"/>
</dbReference>
<dbReference type="Pfam" id="PF13639">
    <property type="entry name" value="zf-RING_2"/>
    <property type="match status" value="1"/>
</dbReference>
<dbReference type="SUPFAM" id="SSF57850">
    <property type="entry name" value="RING/U-box"/>
    <property type="match status" value="1"/>
</dbReference>
<evidence type="ECO:0000256" key="2">
    <source>
        <dbReference type="ARBA" id="ARBA00022771"/>
    </source>
</evidence>
<sequence length="929" mass="99876">MATPDAARTAPYLTHIVTHHGQLTLIPPQNAGRIRSPRTKKKRQPDPDDEPRFTTAVPPSASRRIRPPSPPHARPRREPAPQPARPAADPLLDVMDTPVPDYPPPSFQEAILASPSAYTLPSSTYANSSYATSSYSATPHTSPPASPAAESRSLVRDLSPSRYSPSLVRDISPSRYSPSLVRDISPSRYSPSLVRDISPSRYSPALVPVRRSPRSLDPPSSAVSGPSDDPGSDSDDSSVELLGLEPEQHWEADRSTGLNLHQRVQREFVRQRAAESSTTVNLLREPASPSHHSTNTSPSSTRPRRCSHCGSLRPADADGEVQSGEDDEPGARGNSGECSIERRRRVKAHQSLGLPVRDASPPPSPASTIDAPGFSPWASTATLLSSAFSTHKPAPVSIGNSGNSVKRKESVGLRKLFMKGKEKAREHERGRERGGEKDRDAADHGEPRSPSSADDLQSWEEITPSEAEVDGTSAPKKEKQPKTRERPPQERATPTLAPAPRPARRNQYVSPYPLSQPSLSHVPFPPEKVRPPPSPSSSSAADALGRPLAPVSPTRPHPPSRLARETHLSSPTRLEGPPPLPRLRPPRDRSPLIGRFRRPEIDAPCPTSRMSIEPSASVTGLSESSSGSSMTLADTRAGDDGRGVSPPSDPSSQRPGTTQEVAGASAVPTARLPSPLSLQPLRAPQTTVAPDVDAAPSLTANALALQPVQQGSATLPVTPTTPTTPTGHHYPGRPLPRPPTSSTPSSPVLSVRPMTPNMSTTRDNEVEALPAPAATSNDVVGDSRPRPEWSNYTDLDVFIARLDVGSQPDDGRNYEDLLRVSEFVGPAAAPSALSPTPTSAEQPLVGRIEVERRRITKDGRVKLKLTLLGVVVDKCGICLSQFKDEELAALAPMCQHSFHEKCLRRWLAMKHTCPICRVTLSLDMSAQVI</sequence>
<dbReference type="InterPro" id="IPR013083">
    <property type="entry name" value="Znf_RING/FYVE/PHD"/>
</dbReference>
<organism evidence="7 8">
    <name type="scientific">Rhodofomes roseus</name>
    <dbReference type="NCBI Taxonomy" id="34475"/>
    <lineage>
        <taxon>Eukaryota</taxon>
        <taxon>Fungi</taxon>
        <taxon>Dikarya</taxon>
        <taxon>Basidiomycota</taxon>
        <taxon>Agaricomycotina</taxon>
        <taxon>Agaricomycetes</taxon>
        <taxon>Polyporales</taxon>
        <taxon>Rhodofomes</taxon>
    </lineage>
</organism>
<keyword evidence="1" id="KW-0479">Metal-binding</keyword>
<dbReference type="RefSeq" id="XP_047779570.1">
    <property type="nucleotide sequence ID" value="XM_047919273.1"/>
</dbReference>
<dbReference type="InterPro" id="IPR001841">
    <property type="entry name" value="Znf_RING"/>
</dbReference>
<dbReference type="EMBL" id="JADCUA010000008">
    <property type="protein sequence ID" value="KAH9837532.1"/>
    <property type="molecule type" value="Genomic_DNA"/>
</dbReference>
<reference evidence="7 8" key="1">
    <citation type="journal article" date="2021" name="Environ. Microbiol.">
        <title>Gene family expansions and transcriptome signatures uncover fungal adaptations to wood decay.</title>
        <authorList>
            <person name="Hage H."/>
            <person name="Miyauchi S."/>
            <person name="Viragh M."/>
            <person name="Drula E."/>
            <person name="Min B."/>
            <person name="Chaduli D."/>
            <person name="Navarro D."/>
            <person name="Favel A."/>
            <person name="Norest M."/>
            <person name="Lesage-Meessen L."/>
            <person name="Balint B."/>
            <person name="Merenyi Z."/>
            <person name="de Eugenio L."/>
            <person name="Morin E."/>
            <person name="Martinez A.T."/>
            <person name="Baldrian P."/>
            <person name="Stursova M."/>
            <person name="Martinez M.J."/>
            <person name="Novotny C."/>
            <person name="Magnuson J.K."/>
            <person name="Spatafora J.W."/>
            <person name="Maurice S."/>
            <person name="Pangilinan J."/>
            <person name="Andreopoulos W."/>
            <person name="LaButti K."/>
            <person name="Hundley H."/>
            <person name="Na H."/>
            <person name="Kuo A."/>
            <person name="Barry K."/>
            <person name="Lipzen A."/>
            <person name="Henrissat B."/>
            <person name="Riley R."/>
            <person name="Ahrendt S."/>
            <person name="Nagy L.G."/>
            <person name="Grigoriev I.V."/>
            <person name="Martin F."/>
            <person name="Rosso M.N."/>
        </authorList>
    </citation>
    <scope>NUCLEOTIDE SEQUENCE [LARGE SCALE GENOMIC DNA]</scope>
    <source>
        <strain evidence="7 8">CIRM-BRFM 1785</strain>
    </source>
</reference>
<evidence type="ECO:0000313" key="8">
    <source>
        <dbReference type="Proteomes" id="UP000814176"/>
    </source>
</evidence>
<feature type="compositionally biased region" description="Low complexity" evidence="5">
    <location>
        <begin position="128"/>
        <end position="140"/>
    </location>
</feature>
<keyword evidence="2 4" id="KW-0863">Zinc-finger</keyword>